<proteinExistence type="predicted"/>
<comment type="caution">
    <text evidence="1">The sequence shown here is derived from an EMBL/GenBank/DDBJ whole genome shotgun (WGS) entry which is preliminary data.</text>
</comment>
<name>D4DT68_NEIEG</name>
<reference evidence="1 2" key="1">
    <citation type="submission" date="2010-02" db="EMBL/GenBank/DDBJ databases">
        <authorList>
            <person name="Weinstock G."/>
            <person name="Sodergren E."/>
            <person name="Clifton S."/>
            <person name="Fulton L."/>
            <person name="Fulton B."/>
            <person name="Courtney L."/>
            <person name="Fronick C."/>
            <person name="Harrison M."/>
            <person name="Strong C."/>
            <person name="Farmer C."/>
            <person name="Delahaunty K."/>
            <person name="Markovic C."/>
            <person name="Hall O."/>
            <person name="Minx P."/>
            <person name="Tomlinson C."/>
            <person name="Mitreva M."/>
            <person name="Nelson J."/>
            <person name="Hou S."/>
            <person name="Wollam A."/>
            <person name="Pepin K.H."/>
            <person name="Johnson M."/>
            <person name="Bhonagiri V."/>
            <person name="Zhang X."/>
            <person name="Suruliraj S."/>
            <person name="Warren W."/>
            <person name="Chinwalla A."/>
            <person name="Mardis E.R."/>
            <person name="Wilson R.K."/>
        </authorList>
    </citation>
    <scope>NUCLEOTIDE SEQUENCE [LARGE SCALE GENOMIC DNA]</scope>
    <source>
        <strain evidence="1 2">ATCC 29315</strain>
    </source>
</reference>
<dbReference type="EMBL" id="ADBF01000230">
    <property type="protein sequence ID" value="EFE48916.1"/>
    <property type="molecule type" value="Genomic_DNA"/>
</dbReference>
<protein>
    <submittedName>
        <fullName evidence="1">Uncharacterized protein</fullName>
    </submittedName>
</protein>
<evidence type="ECO:0000313" key="1">
    <source>
        <dbReference type="EMBL" id="EFE48916.1"/>
    </source>
</evidence>
<organism evidence="1 2">
    <name type="scientific">Neisseria elongata subsp. glycolytica ATCC 29315</name>
    <dbReference type="NCBI Taxonomy" id="546263"/>
    <lineage>
        <taxon>Bacteria</taxon>
        <taxon>Pseudomonadati</taxon>
        <taxon>Pseudomonadota</taxon>
        <taxon>Betaproteobacteria</taxon>
        <taxon>Neisseriales</taxon>
        <taxon>Neisseriaceae</taxon>
        <taxon>Neisseria</taxon>
    </lineage>
</organism>
<dbReference type="Proteomes" id="UP000005536">
    <property type="component" value="Unassembled WGS sequence"/>
</dbReference>
<accession>D4DT68</accession>
<dbReference type="STRING" id="546263.NELON_02620"/>
<evidence type="ECO:0000313" key="2">
    <source>
        <dbReference type="Proteomes" id="UP000005536"/>
    </source>
</evidence>
<gene>
    <name evidence="1" type="ORF">NEIELOOT_02270</name>
</gene>
<sequence>MSIMRTSSERLFFQTNGAEIIIHYSLRGIIMQAIQHYGIVIYWFKDKQLGVVRDKDDTTARLLLLAADLPAGYREPKVGDEITYIAGMDDQNRPCALSPAPVGMQAAEPFAESGATVKEGDIVRIKVSAWDIKKNGGFGMLSSEPAVPVFALGQHLNQFYVPQEGDVLKGRLKRHSNGQWLLADIDIQIAE</sequence>
<dbReference type="AlphaFoldDB" id="D4DT68"/>